<organism evidence="1 2">
    <name type="scientific">Austropuccinia psidii MF-1</name>
    <dbReference type="NCBI Taxonomy" id="1389203"/>
    <lineage>
        <taxon>Eukaryota</taxon>
        <taxon>Fungi</taxon>
        <taxon>Dikarya</taxon>
        <taxon>Basidiomycota</taxon>
        <taxon>Pucciniomycotina</taxon>
        <taxon>Pucciniomycetes</taxon>
        <taxon>Pucciniales</taxon>
        <taxon>Sphaerophragmiaceae</taxon>
        <taxon>Austropuccinia</taxon>
    </lineage>
</organism>
<proteinExistence type="predicted"/>
<evidence type="ECO:0000313" key="1">
    <source>
        <dbReference type="EMBL" id="MBW0464476.1"/>
    </source>
</evidence>
<comment type="caution">
    <text evidence="1">The sequence shown here is derived from an EMBL/GenBank/DDBJ whole genome shotgun (WGS) entry which is preliminary data.</text>
</comment>
<dbReference type="Proteomes" id="UP000765509">
    <property type="component" value="Unassembled WGS sequence"/>
</dbReference>
<reference evidence="1" key="1">
    <citation type="submission" date="2021-03" db="EMBL/GenBank/DDBJ databases">
        <title>Draft genome sequence of rust myrtle Austropuccinia psidii MF-1, a brazilian biotype.</title>
        <authorList>
            <person name="Quecine M.C."/>
            <person name="Pachon D.M.R."/>
            <person name="Bonatelli M.L."/>
            <person name="Correr F.H."/>
            <person name="Franceschini L.M."/>
            <person name="Leite T.F."/>
            <person name="Margarido G.R.A."/>
            <person name="Almeida C.A."/>
            <person name="Ferrarezi J.A."/>
            <person name="Labate C.A."/>
        </authorList>
    </citation>
    <scope>NUCLEOTIDE SEQUENCE</scope>
    <source>
        <strain evidence="1">MF-1</strain>
    </source>
</reference>
<sequence>MQSGSKPYVLLLHLNVSGAWQGASPEKRASVQSLASPPDDDLHITRHLLRDHIFILFSGDLGLIFETMDEVEKNSDGLSKDSQLFKKRNRFTTPFYELDQAGPSNSYHHEKKAKIDPTSGRVSEDLQVKMDFIRKVFPFQYFSEYPKDSPKQSQPLRAFSFFPQVPEQLGVRTTHSPALESSNPLFLSNELLEKKLIDLTKPTVFELSQNNELFSVSPSEQDVAWISSIPRKFKLGQNGRLWAEKLEFCATKLKIWDKVNPWHKGFVIALEKNLLKSLMRKVWNMNARIHEYFFILRLDRNILKESQIDLFHWIYEEMKLLASKDKQGTRKLNWALAREIFAKASAHETPKTAWKVNMIKMDKGPDSQMKIFSQQTLLETQAVIGIIGSYYKARNGDKWKRLFPQDKNFVDNLLKEIRRKLYSGLAIGPITKSYRASISRSIFPWSHEVQPHLKPLRAAPNLANNMDDFVYQIVVNPIHAQIS</sequence>
<dbReference type="EMBL" id="AVOT02000788">
    <property type="protein sequence ID" value="MBW0464476.1"/>
    <property type="molecule type" value="Genomic_DNA"/>
</dbReference>
<protein>
    <submittedName>
        <fullName evidence="1">Uncharacterized protein</fullName>
    </submittedName>
</protein>
<keyword evidence="2" id="KW-1185">Reference proteome</keyword>
<dbReference type="AlphaFoldDB" id="A0A9Q3BF35"/>
<name>A0A9Q3BF35_9BASI</name>
<evidence type="ECO:0000313" key="2">
    <source>
        <dbReference type="Proteomes" id="UP000765509"/>
    </source>
</evidence>
<gene>
    <name evidence="1" type="ORF">O181_004191</name>
</gene>
<accession>A0A9Q3BF35</accession>